<comment type="similarity">
    <text evidence="5">Belongs to the cytochrome P450 family.</text>
</comment>
<dbReference type="PROSITE" id="PS00086">
    <property type="entry name" value="CYTOCHROME_P450"/>
    <property type="match status" value="1"/>
</dbReference>
<comment type="cofactor">
    <cofactor evidence="1 4">
        <name>heme</name>
        <dbReference type="ChEBI" id="CHEBI:30413"/>
    </cofactor>
</comment>
<dbReference type="GO" id="GO:0004497">
    <property type="term" value="F:monooxygenase activity"/>
    <property type="evidence" value="ECO:0007669"/>
    <property type="project" value="UniProtKB-KW"/>
</dbReference>
<dbReference type="PANTHER" id="PTHR24305:SF190">
    <property type="entry name" value="P450, PUTATIVE (EUROFUNG)-RELATED"/>
    <property type="match status" value="1"/>
</dbReference>
<keyword evidence="2 4" id="KW-0479">Metal-binding</keyword>
<dbReference type="PANTHER" id="PTHR24305">
    <property type="entry name" value="CYTOCHROME P450"/>
    <property type="match status" value="1"/>
</dbReference>
<keyword evidence="5" id="KW-0503">Monooxygenase</keyword>
<reference evidence="6" key="1">
    <citation type="journal article" date="2020" name="Stud. Mycol.">
        <title>101 Dothideomycetes genomes: a test case for predicting lifestyles and emergence of pathogens.</title>
        <authorList>
            <person name="Haridas S."/>
            <person name="Albert R."/>
            <person name="Binder M."/>
            <person name="Bloem J."/>
            <person name="Labutti K."/>
            <person name="Salamov A."/>
            <person name="Andreopoulos B."/>
            <person name="Baker S."/>
            <person name="Barry K."/>
            <person name="Bills G."/>
            <person name="Bluhm B."/>
            <person name="Cannon C."/>
            <person name="Castanera R."/>
            <person name="Culley D."/>
            <person name="Daum C."/>
            <person name="Ezra D."/>
            <person name="Gonzalez J."/>
            <person name="Henrissat B."/>
            <person name="Kuo A."/>
            <person name="Liang C."/>
            <person name="Lipzen A."/>
            <person name="Lutzoni F."/>
            <person name="Magnuson J."/>
            <person name="Mondo S."/>
            <person name="Nolan M."/>
            <person name="Ohm R."/>
            <person name="Pangilinan J."/>
            <person name="Park H.-J."/>
            <person name="Ramirez L."/>
            <person name="Alfaro M."/>
            <person name="Sun H."/>
            <person name="Tritt A."/>
            <person name="Yoshinaga Y."/>
            <person name="Zwiers L.-H."/>
            <person name="Turgeon B."/>
            <person name="Goodwin S."/>
            <person name="Spatafora J."/>
            <person name="Crous P."/>
            <person name="Grigoriev I."/>
        </authorList>
    </citation>
    <scope>NUCLEOTIDE SEQUENCE</scope>
    <source>
        <strain evidence="6">CBS 123094</strain>
    </source>
</reference>
<dbReference type="GO" id="GO:0016705">
    <property type="term" value="F:oxidoreductase activity, acting on paired donors, with incorporation or reduction of molecular oxygen"/>
    <property type="evidence" value="ECO:0007669"/>
    <property type="project" value="InterPro"/>
</dbReference>
<evidence type="ECO:0000313" key="6">
    <source>
        <dbReference type="EMBL" id="KAF1994576.1"/>
    </source>
</evidence>
<dbReference type="CDD" id="cd11060">
    <property type="entry name" value="CYP57A1-like"/>
    <property type="match status" value="1"/>
</dbReference>
<dbReference type="AlphaFoldDB" id="A0A6A5WAD3"/>
<dbReference type="InterPro" id="IPR036396">
    <property type="entry name" value="Cyt_P450_sf"/>
</dbReference>
<evidence type="ECO:0000256" key="5">
    <source>
        <dbReference type="RuleBase" id="RU000461"/>
    </source>
</evidence>
<accession>A0A6A5WAD3</accession>
<dbReference type="PRINTS" id="PR00385">
    <property type="entry name" value="P450"/>
</dbReference>
<evidence type="ECO:0000313" key="7">
    <source>
        <dbReference type="Proteomes" id="UP000799779"/>
    </source>
</evidence>
<dbReference type="FunFam" id="1.10.630.10:FF:000050">
    <property type="entry name" value="Cytochrome P450 monooxygenase"/>
    <property type="match status" value="1"/>
</dbReference>
<dbReference type="InterPro" id="IPR001128">
    <property type="entry name" value="Cyt_P450"/>
</dbReference>
<protein>
    <submittedName>
        <fullName evidence="6">Cytochrome P450</fullName>
    </submittedName>
</protein>
<evidence type="ECO:0000256" key="1">
    <source>
        <dbReference type="ARBA" id="ARBA00001971"/>
    </source>
</evidence>
<keyword evidence="7" id="KW-1185">Reference proteome</keyword>
<dbReference type="InterPro" id="IPR002401">
    <property type="entry name" value="Cyt_P450_E_grp-I"/>
</dbReference>
<dbReference type="GO" id="GO:0005506">
    <property type="term" value="F:iron ion binding"/>
    <property type="evidence" value="ECO:0007669"/>
    <property type="project" value="InterPro"/>
</dbReference>
<dbReference type="OrthoDB" id="3934656at2759"/>
<keyword evidence="5" id="KW-0560">Oxidoreductase</keyword>
<keyword evidence="4 5" id="KW-0349">Heme</keyword>
<keyword evidence="3 4" id="KW-0408">Iron</keyword>
<feature type="binding site" description="axial binding residue" evidence="4">
    <location>
        <position position="452"/>
    </location>
    <ligand>
        <name>heme</name>
        <dbReference type="ChEBI" id="CHEBI:30413"/>
    </ligand>
    <ligandPart>
        <name>Fe</name>
        <dbReference type="ChEBI" id="CHEBI:18248"/>
    </ligandPart>
</feature>
<dbReference type="Proteomes" id="UP000799779">
    <property type="component" value="Unassembled WGS sequence"/>
</dbReference>
<dbReference type="InterPro" id="IPR050121">
    <property type="entry name" value="Cytochrome_P450_monoxygenase"/>
</dbReference>
<name>A0A6A5WAD3_9PLEO</name>
<evidence type="ECO:0000256" key="2">
    <source>
        <dbReference type="ARBA" id="ARBA00022723"/>
    </source>
</evidence>
<organism evidence="6 7">
    <name type="scientific">Amniculicola lignicola CBS 123094</name>
    <dbReference type="NCBI Taxonomy" id="1392246"/>
    <lineage>
        <taxon>Eukaryota</taxon>
        <taxon>Fungi</taxon>
        <taxon>Dikarya</taxon>
        <taxon>Ascomycota</taxon>
        <taxon>Pezizomycotina</taxon>
        <taxon>Dothideomycetes</taxon>
        <taxon>Pleosporomycetidae</taxon>
        <taxon>Pleosporales</taxon>
        <taxon>Amniculicolaceae</taxon>
        <taxon>Amniculicola</taxon>
    </lineage>
</organism>
<dbReference type="InterPro" id="IPR017972">
    <property type="entry name" value="Cyt_P450_CS"/>
</dbReference>
<dbReference type="EMBL" id="ML977655">
    <property type="protein sequence ID" value="KAF1994576.1"/>
    <property type="molecule type" value="Genomic_DNA"/>
</dbReference>
<dbReference type="Pfam" id="PF00067">
    <property type="entry name" value="p450"/>
    <property type="match status" value="1"/>
</dbReference>
<evidence type="ECO:0000256" key="4">
    <source>
        <dbReference type="PIRSR" id="PIRSR602401-1"/>
    </source>
</evidence>
<dbReference type="GO" id="GO:0020037">
    <property type="term" value="F:heme binding"/>
    <property type="evidence" value="ECO:0007669"/>
    <property type="project" value="InterPro"/>
</dbReference>
<sequence length="508" mass="58179">MHSEILAGAVGATLVAIVLLSFLRVIFSPLRAIPGPTAARFNNLWYLWRVWRGHFELDNIKLHERHGEIVRYGPNRYSISCPTALKTIYGHGTKFAKSDWYKTWSNPHPSQWAIFSDQNIKRHSENRRQYQSAYSMSSLVNYEGYVDECADLFSHRLEEIAKAGLYANMGHWFQCYAFDVIGLITYSKRLGFLDAGDDISGVIAALEDHLKYATLVGIYSCLHPYVFAVRNWLAGSSGTGRAYVMKFTQERIAEHQRDETKAVLVDDSKEQGPAVEFLTKFFSKNAQDPKAFTMYHLIMGCVSNMVAGSDTTAISLSAMLYFLLKNPQTFEALRQEIDAKKREGMLSQRVTFKESQRMPYLQAVMKEALRMHPATGLPLERVVPPGGVMICGRFFPEGSIVGTNSWVAHRDVSIFGADANEFKPERWLIDDKQQMVLMERNWMPFGLGSRTCLGRHISFLEMSKLIPMLVRDFDFELDWKLQTQAWETKNYWFVKPGDFRIKISVRSF</sequence>
<dbReference type="PRINTS" id="PR00463">
    <property type="entry name" value="EP450I"/>
</dbReference>
<proteinExistence type="inferred from homology"/>
<dbReference type="SUPFAM" id="SSF48264">
    <property type="entry name" value="Cytochrome P450"/>
    <property type="match status" value="1"/>
</dbReference>
<dbReference type="Gene3D" id="1.10.630.10">
    <property type="entry name" value="Cytochrome P450"/>
    <property type="match status" value="1"/>
</dbReference>
<evidence type="ECO:0000256" key="3">
    <source>
        <dbReference type="ARBA" id="ARBA00023004"/>
    </source>
</evidence>
<gene>
    <name evidence="6" type="ORF">P154DRAFT_624572</name>
</gene>